<organism evidence="2 3">
    <name type="scientific">Colletotrichum shisoi</name>
    <dbReference type="NCBI Taxonomy" id="2078593"/>
    <lineage>
        <taxon>Eukaryota</taxon>
        <taxon>Fungi</taxon>
        <taxon>Dikarya</taxon>
        <taxon>Ascomycota</taxon>
        <taxon>Pezizomycotina</taxon>
        <taxon>Sordariomycetes</taxon>
        <taxon>Hypocreomycetidae</taxon>
        <taxon>Glomerellales</taxon>
        <taxon>Glomerellaceae</taxon>
        <taxon>Colletotrichum</taxon>
        <taxon>Colletotrichum destructivum species complex</taxon>
    </lineage>
</organism>
<feature type="compositionally biased region" description="Polar residues" evidence="1">
    <location>
        <begin position="116"/>
        <end position="128"/>
    </location>
</feature>
<dbReference type="AlphaFoldDB" id="A0A5Q4BQP1"/>
<protein>
    <submittedName>
        <fullName evidence="2">Putative surface-exposed virulence protein BigA</fullName>
    </submittedName>
</protein>
<feature type="compositionally biased region" description="Gly residues" evidence="1">
    <location>
        <begin position="148"/>
        <end position="160"/>
    </location>
</feature>
<evidence type="ECO:0000313" key="3">
    <source>
        <dbReference type="Proteomes" id="UP000326340"/>
    </source>
</evidence>
<gene>
    <name evidence="2" type="primary">BigA</name>
    <name evidence="2" type="ORF">CSHISOI_06558</name>
</gene>
<accession>A0A5Q4BQP1</accession>
<feature type="compositionally biased region" description="Basic residues" evidence="1">
    <location>
        <begin position="206"/>
        <end position="218"/>
    </location>
</feature>
<sequence>MARMKYSAHHRILVDQHIVREGLVPASAGYNIHLLLDKIGAKGKKHALYTHGRIQELVKRRTYELARHPYAPQIIEEKSSNGDTDEDQSWRYPDWMQKWLEPGWVGDDSPPDDTENNSPPDASNNTAPAGNDSDDGPPPQDHDRAAPPGGGGGGGDGDGNNQGLPCDDDRHEVGGDVLNNMGSGLRNHPSLWGRDTVNTPRPTSNPRRHERNRIHHNTQRTLPPTPASLRDRLIWQSPEARQSPAGWDVGLGISMDSPVPSRVDDIHLLTPAASTSGRRARAVGRQGDALTALFHRLVTQRTEALQLWLQSVHLRALQTRDLGPTRAGRRRLHDQQQQQQQREEICRRFNVVRQQLSQTEGEVMKEEATADVSRRDPRTECIGRIFSLFLQRDLVR</sequence>
<comment type="caution">
    <text evidence="2">The sequence shown here is derived from an EMBL/GenBank/DDBJ whole genome shotgun (WGS) entry which is preliminary data.</text>
</comment>
<feature type="region of interest" description="Disordered" evidence="1">
    <location>
        <begin position="101"/>
        <end position="228"/>
    </location>
</feature>
<evidence type="ECO:0000256" key="1">
    <source>
        <dbReference type="SAM" id="MobiDB-lite"/>
    </source>
</evidence>
<feature type="compositionally biased region" description="Polar residues" evidence="1">
    <location>
        <begin position="196"/>
        <end position="205"/>
    </location>
</feature>
<name>A0A5Q4BQP1_9PEZI</name>
<dbReference type="EMBL" id="PUHP01000606">
    <property type="protein sequence ID" value="TQN68919.1"/>
    <property type="molecule type" value="Genomic_DNA"/>
</dbReference>
<proteinExistence type="predicted"/>
<dbReference type="Proteomes" id="UP000326340">
    <property type="component" value="Unassembled WGS sequence"/>
</dbReference>
<dbReference type="OrthoDB" id="4853042at2759"/>
<keyword evidence="3" id="KW-1185">Reference proteome</keyword>
<evidence type="ECO:0000313" key="2">
    <source>
        <dbReference type="EMBL" id="TQN68919.1"/>
    </source>
</evidence>
<reference evidence="2 3" key="1">
    <citation type="journal article" date="2019" name="Sci. Rep.">
        <title>Colletotrichum shisoi sp. nov., an anthracnose pathogen of Perilla frutescens in Japan: molecular phylogenetic, morphological and genomic evidence.</title>
        <authorList>
            <person name="Gan P."/>
            <person name="Tsushima A."/>
            <person name="Hiroyama R."/>
            <person name="Narusaka M."/>
            <person name="Takano Y."/>
            <person name="Narusaka Y."/>
            <person name="Kawaradani M."/>
            <person name="Damm U."/>
            <person name="Shirasu K."/>
        </authorList>
    </citation>
    <scope>NUCLEOTIDE SEQUENCE [LARGE SCALE GENOMIC DNA]</scope>
    <source>
        <strain evidence="2 3">PG-2018a</strain>
    </source>
</reference>